<sequence>EQTGVKERELAIQRDREVDGFLRSFRSPNYDKVKYNQGLLRTRNSGTNGGGSLVLASVILDATLDFGRKVKSTQTVIPEPDYRIPIVLLGLSGGLAYTNNLLPAAPIGLLGLLLLFQTTRVRFVFDDEALEVKVGEQLQNSGENVFVGGKNRWKYSTFVNWELWWPNFPILVYFKERQTKPEGQVHFFPVIFIAWDLRGQGRELALPKPVGQKILEGRSIVVTTIQFCYLIAKMLSSEVTSFFS</sequence>
<gene>
    <name evidence="1" type="ORF">Prudu_020699</name>
</gene>
<proteinExistence type="predicted"/>
<evidence type="ECO:0000313" key="1">
    <source>
        <dbReference type="EMBL" id="BBH08492.1"/>
    </source>
</evidence>
<name>A0A4Y1RVU2_PRUDU</name>
<protein>
    <submittedName>
        <fullName evidence="1">Uncharacterized protein</fullName>
    </submittedName>
</protein>
<accession>A0A4Y1RVU2</accession>
<dbReference type="PANTHER" id="PTHR35550">
    <property type="match status" value="1"/>
</dbReference>
<feature type="non-terminal residue" evidence="1">
    <location>
        <position position="1"/>
    </location>
</feature>
<dbReference type="EMBL" id="AP019303">
    <property type="protein sequence ID" value="BBH08492.1"/>
    <property type="molecule type" value="Genomic_DNA"/>
</dbReference>
<dbReference type="InterPro" id="IPR021467">
    <property type="entry name" value="DUF3119"/>
</dbReference>
<dbReference type="Pfam" id="PF11317">
    <property type="entry name" value="DUF3119"/>
    <property type="match status" value="1"/>
</dbReference>
<reference evidence="1" key="1">
    <citation type="journal article" date="2019" name="Science">
        <title>Mutation of a bHLH transcription factor allowed almond domestication.</title>
        <authorList>
            <person name="Sanchez-Perez R."/>
            <person name="Pavan S."/>
            <person name="Mazzeo R."/>
            <person name="Moldovan C."/>
            <person name="Aiese Cigliano R."/>
            <person name="Del Cueto J."/>
            <person name="Ricciardi F."/>
            <person name="Lotti C."/>
            <person name="Ricciardi L."/>
            <person name="Dicenta F."/>
            <person name="Lopez-Marques R.L."/>
            <person name="Lindberg Moller B."/>
        </authorList>
    </citation>
    <scope>NUCLEOTIDE SEQUENCE</scope>
</reference>
<organism evidence="1">
    <name type="scientific">Prunus dulcis</name>
    <name type="common">Almond</name>
    <name type="synonym">Amygdalus dulcis</name>
    <dbReference type="NCBI Taxonomy" id="3755"/>
    <lineage>
        <taxon>Eukaryota</taxon>
        <taxon>Viridiplantae</taxon>
        <taxon>Streptophyta</taxon>
        <taxon>Embryophyta</taxon>
        <taxon>Tracheophyta</taxon>
        <taxon>Spermatophyta</taxon>
        <taxon>Magnoliopsida</taxon>
        <taxon>eudicotyledons</taxon>
        <taxon>Gunneridae</taxon>
        <taxon>Pentapetalae</taxon>
        <taxon>rosids</taxon>
        <taxon>fabids</taxon>
        <taxon>Rosales</taxon>
        <taxon>Rosaceae</taxon>
        <taxon>Amygdaloideae</taxon>
        <taxon>Amygdaleae</taxon>
        <taxon>Prunus</taxon>
    </lineage>
</organism>
<dbReference type="PANTHER" id="PTHR35550:SF2">
    <property type="entry name" value="OS05G0401200 PROTEIN"/>
    <property type="match status" value="1"/>
</dbReference>
<dbReference type="AlphaFoldDB" id="A0A4Y1RVU2"/>